<evidence type="ECO:0000256" key="1">
    <source>
        <dbReference type="ARBA" id="ARBA00007447"/>
    </source>
</evidence>
<feature type="domain" description="Peptidase A1" evidence="3">
    <location>
        <begin position="89"/>
        <end position="308"/>
    </location>
</feature>
<dbReference type="EMBL" id="NQVE01000142">
    <property type="protein sequence ID" value="RAL44940.1"/>
    <property type="molecule type" value="Genomic_DNA"/>
</dbReference>
<dbReference type="AlphaFoldDB" id="A0A328DIB8"/>
<dbReference type="PROSITE" id="PS00141">
    <property type="entry name" value="ASP_PROTEASE"/>
    <property type="match status" value="1"/>
</dbReference>
<protein>
    <recommendedName>
        <fullName evidence="3">Peptidase A1 domain-containing protein</fullName>
    </recommendedName>
</protein>
<gene>
    <name evidence="4" type="ORF">DM860_003699</name>
</gene>
<feature type="signal peptide" evidence="2">
    <location>
        <begin position="1"/>
        <end position="21"/>
    </location>
</feature>
<organism evidence="4 5">
    <name type="scientific">Cuscuta australis</name>
    <dbReference type="NCBI Taxonomy" id="267555"/>
    <lineage>
        <taxon>Eukaryota</taxon>
        <taxon>Viridiplantae</taxon>
        <taxon>Streptophyta</taxon>
        <taxon>Embryophyta</taxon>
        <taxon>Tracheophyta</taxon>
        <taxon>Spermatophyta</taxon>
        <taxon>Magnoliopsida</taxon>
        <taxon>eudicotyledons</taxon>
        <taxon>Gunneridae</taxon>
        <taxon>Pentapetalae</taxon>
        <taxon>asterids</taxon>
        <taxon>lamiids</taxon>
        <taxon>Solanales</taxon>
        <taxon>Convolvulaceae</taxon>
        <taxon>Cuscuteae</taxon>
        <taxon>Cuscuta</taxon>
        <taxon>Cuscuta subgen. Grammica</taxon>
        <taxon>Cuscuta sect. Cleistogrammica</taxon>
    </lineage>
</organism>
<dbReference type="InterPro" id="IPR021109">
    <property type="entry name" value="Peptidase_aspartic_dom_sf"/>
</dbReference>
<dbReference type="PANTHER" id="PTHR13683">
    <property type="entry name" value="ASPARTYL PROTEASES"/>
    <property type="match status" value="1"/>
</dbReference>
<feature type="chain" id="PRO_5016453272" description="Peptidase A1 domain-containing protein" evidence="2">
    <location>
        <begin position="22"/>
        <end position="308"/>
    </location>
</feature>
<evidence type="ECO:0000256" key="2">
    <source>
        <dbReference type="SAM" id="SignalP"/>
    </source>
</evidence>
<sequence>MTKLALLFLPIVFLLIFLVVQLPSQQYSLYHRHSDEVVGVLGSANLPRSGKAAEYYSVWAAHNHRRLRQAFTFAGGGVTTNIDSLGSLHYARIHVGTPPVPFLVALDTGSELCWLPCRCKNCARSFNFSTTEVMSLNSYEPRSSSTSKVVRCHSSYCFGSSRESCPLLGRAPCTYEYSYISPNTATKGFLVEDLIHLETYDRNATHIVVPVVFGCGEVETGFILDQAAINGFIGLAHGTLDLTSLLSSRGLVPNSFSLCFAPDGSGRIAFGDKGDHDQMINSFVEDSPISVADVPFDYCYIREWVDIH</sequence>
<keyword evidence="2" id="KW-0732">Signal</keyword>
<dbReference type="Gene3D" id="2.40.70.10">
    <property type="entry name" value="Acid Proteases"/>
    <property type="match status" value="1"/>
</dbReference>
<proteinExistence type="inferred from homology"/>
<dbReference type="Pfam" id="PF14543">
    <property type="entry name" value="TAXi_N"/>
    <property type="match status" value="1"/>
</dbReference>
<dbReference type="InterPro" id="IPR033121">
    <property type="entry name" value="PEPTIDASE_A1"/>
</dbReference>
<dbReference type="PANTHER" id="PTHR13683:SF232">
    <property type="entry name" value="OS09G0542100 PROTEIN"/>
    <property type="match status" value="1"/>
</dbReference>
<evidence type="ECO:0000313" key="4">
    <source>
        <dbReference type="EMBL" id="RAL44940.1"/>
    </source>
</evidence>
<dbReference type="InterPro" id="IPR032861">
    <property type="entry name" value="TAXi_N"/>
</dbReference>
<comment type="similarity">
    <text evidence="1">Belongs to the peptidase A1 family.</text>
</comment>
<dbReference type="InterPro" id="IPR001461">
    <property type="entry name" value="Aspartic_peptidase_A1"/>
</dbReference>
<comment type="caution">
    <text evidence="4">The sequence shown here is derived from an EMBL/GenBank/DDBJ whole genome shotgun (WGS) entry which is preliminary data.</text>
</comment>
<dbReference type="GO" id="GO:0006508">
    <property type="term" value="P:proteolysis"/>
    <property type="evidence" value="ECO:0007669"/>
    <property type="project" value="InterPro"/>
</dbReference>
<evidence type="ECO:0000313" key="5">
    <source>
        <dbReference type="Proteomes" id="UP000249390"/>
    </source>
</evidence>
<dbReference type="SUPFAM" id="SSF50630">
    <property type="entry name" value="Acid proteases"/>
    <property type="match status" value="1"/>
</dbReference>
<accession>A0A328DIB8</accession>
<dbReference type="GO" id="GO:0004190">
    <property type="term" value="F:aspartic-type endopeptidase activity"/>
    <property type="evidence" value="ECO:0007669"/>
    <property type="project" value="InterPro"/>
</dbReference>
<keyword evidence="5" id="KW-1185">Reference proteome</keyword>
<name>A0A328DIB8_9ASTE</name>
<dbReference type="Proteomes" id="UP000249390">
    <property type="component" value="Unassembled WGS sequence"/>
</dbReference>
<dbReference type="PROSITE" id="PS51767">
    <property type="entry name" value="PEPTIDASE_A1"/>
    <property type="match status" value="1"/>
</dbReference>
<dbReference type="InterPro" id="IPR001969">
    <property type="entry name" value="Aspartic_peptidase_AS"/>
</dbReference>
<reference evidence="4 5" key="1">
    <citation type="submission" date="2018-06" db="EMBL/GenBank/DDBJ databases">
        <title>The Genome of Cuscuta australis (Dodder) Provides Insight into the Evolution of Plant Parasitism.</title>
        <authorList>
            <person name="Liu H."/>
        </authorList>
    </citation>
    <scope>NUCLEOTIDE SEQUENCE [LARGE SCALE GENOMIC DNA]</scope>
    <source>
        <strain evidence="5">cv. Yunnan</strain>
        <tissue evidence="4">Vines</tissue>
    </source>
</reference>
<evidence type="ECO:0000259" key="3">
    <source>
        <dbReference type="PROSITE" id="PS51767"/>
    </source>
</evidence>